<dbReference type="EMBL" id="FOND01000029">
    <property type="protein sequence ID" value="SFF84813.1"/>
    <property type="molecule type" value="Genomic_DNA"/>
</dbReference>
<reference evidence="6" key="1">
    <citation type="submission" date="2016-10" db="EMBL/GenBank/DDBJ databases">
        <authorList>
            <person name="Varghese N."/>
            <person name="Submissions S."/>
        </authorList>
    </citation>
    <scope>NUCLEOTIDE SEQUENCE [LARGE SCALE GENOMIC DNA]</scope>
    <source>
        <strain evidence="6">DSM 46838</strain>
    </source>
</reference>
<dbReference type="GO" id="GO:0032259">
    <property type="term" value="P:methylation"/>
    <property type="evidence" value="ECO:0007669"/>
    <property type="project" value="UniProtKB-KW"/>
</dbReference>
<keyword evidence="6" id="KW-1185">Reference proteome</keyword>
<dbReference type="SUPFAM" id="SSF53335">
    <property type="entry name" value="S-adenosyl-L-methionine-dependent methyltransferases"/>
    <property type="match status" value="1"/>
</dbReference>
<dbReference type="InterPro" id="IPR013216">
    <property type="entry name" value="Methyltransf_11"/>
</dbReference>
<keyword evidence="3" id="KW-0949">S-adenosyl-L-methionine</keyword>
<dbReference type="PANTHER" id="PTHR43464">
    <property type="entry name" value="METHYLTRANSFERASE"/>
    <property type="match status" value="1"/>
</dbReference>
<dbReference type="OrthoDB" id="9795634at2"/>
<dbReference type="STRING" id="1798228.SAMN05216574_12927"/>
<organism evidence="5 6">
    <name type="scientific">Blastococcus tunisiensis</name>
    <dbReference type="NCBI Taxonomy" id="1798228"/>
    <lineage>
        <taxon>Bacteria</taxon>
        <taxon>Bacillati</taxon>
        <taxon>Actinomycetota</taxon>
        <taxon>Actinomycetes</taxon>
        <taxon>Geodermatophilales</taxon>
        <taxon>Geodermatophilaceae</taxon>
        <taxon>Blastococcus</taxon>
    </lineage>
</organism>
<evidence type="ECO:0000256" key="1">
    <source>
        <dbReference type="ARBA" id="ARBA00022603"/>
    </source>
</evidence>
<evidence type="ECO:0000256" key="3">
    <source>
        <dbReference type="ARBA" id="ARBA00022691"/>
    </source>
</evidence>
<dbReference type="CDD" id="cd02440">
    <property type="entry name" value="AdoMet_MTases"/>
    <property type="match status" value="1"/>
</dbReference>
<proteinExistence type="predicted"/>
<dbReference type="InterPro" id="IPR029063">
    <property type="entry name" value="SAM-dependent_MTases_sf"/>
</dbReference>
<evidence type="ECO:0000313" key="6">
    <source>
        <dbReference type="Proteomes" id="UP000198589"/>
    </source>
</evidence>
<dbReference type="Pfam" id="PF08241">
    <property type="entry name" value="Methyltransf_11"/>
    <property type="match status" value="1"/>
</dbReference>
<dbReference type="PANTHER" id="PTHR43464:SF19">
    <property type="entry name" value="UBIQUINONE BIOSYNTHESIS O-METHYLTRANSFERASE, MITOCHONDRIAL"/>
    <property type="match status" value="1"/>
</dbReference>
<dbReference type="Proteomes" id="UP000198589">
    <property type="component" value="Unassembled WGS sequence"/>
</dbReference>
<gene>
    <name evidence="5" type="ORF">SAMN05216574_12927</name>
</gene>
<name>A0A1I2LZY9_9ACTN</name>
<feature type="domain" description="Methyltransferase type 11" evidence="4">
    <location>
        <begin position="38"/>
        <end position="132"/>
    </location>
</feature>
<dbReference type="GO" id="GO:0008757">
    <property type="term" value="F:S-adenosylmethionine-dependent methyltransferase activity"/>
    <property type="evidence" value="ECO:0007669"/>
    <property type="project" value="InterPro"/>
</dbReference>
<evidence type="ECO:0000259" key="4">
    <source>
        <dbReference type="Pfam" id="PF08241"/>
    </source>
</evidence>
<dbReference type="AlphaFoldDB" id="A0A1I2LZY9"/>
<dbReference type="Gene3D" id="3.40.50.150">
    <property type="entry name" value="Vaccinia Virus protein VP39"/>
    <property type="match status" value="1"/>
</dbReference>
<sequence length="261" mass="27442">MDVWSSGARYDAYVGRWSRPVAAEFVRWLDRSPGARWLDVGCGTGALTEAVLSAAAPTTVLGVDPSPGFLASARRSVQDPRARFGAGDARALPVGSGSFDAAVSGLMLNFVAERTAALGELRRAVGPGGEVAAYVWDYPAGMQLMSAYWDTVTELGLADPAAHEAVRFGFCRPGALRAVFTAAGLTDVRTTAIVVPTTFRDLEDLWSPFLGGTGPAPAHLASLPLADRDSVRDGVRNRLPAAEDGSIRLTARAWAVRGSAP</sequence>
<accession>A0A1I2LZY9</accession>
<keyword evidence="2 5" id="KW-0808">Transferase</keyword>
<dbReference type="RefSeq" id="WP_092203614.1">
    <property type="nucleotide sequence ID" value="NZ_FOND01000029.1"/>
</dbReference>
<keyword evidence="1 5" id="KW-0489">Methyltransferase</keyword>
<evidence type="ECO:0000313" key="5">
    <source>
        <dbReference type="EMBL" id="SFF84813.1"/>
    </source>
</evidence>
<evidence type="ECO:0000256" key="2">
    <source>
        <dbReference type="ARBA" id="ARBA00022679"/>
    </source>
</evidence>
<protein>
    <submittedName>
        <fullName evidence="5">Methyltransferase domain-containing protein</fullName>
    </submittedName>
</protein>